<gene>
    <name evidence="4" type="primary">LOC106151043</name>
</gene>
<dbReference type="PROSITE" id="PS50017">
    <property type="entry name" value="DEATH_DOMAIN"/>
    <property type="match status" value="2"/>
</dbReference>
<feature type="region of interest" description="Disordered" evidence="1">
    <location>
        <begin position="1056"/>
        <end position="1100"/>
    </location>
</feature>
<keyword evidence="3" id="KW-1185">Reference proteome</keyword>
<dbReference type="Proteomes" id="UP000085678">
    <property type="component" value="Unplaced"/>
</dbReference>
<dbReference type="SUPFAM" id="SSF47986">
    <property type="entry name" value="DEATH domain"/>
    <property type="match status" value="2"/>
</dbReference>
<dbReference type="Gene3D" id="1.10.533.10">
    <property type="entry name" value="Death Domain, Fas"/>
    <property type="match status" value="2"/>
</dbReference>
<name>A0A1S3H0Q3_LINAN</name>
<reference evidence="4" key="1">
    <citation type="submission" date="2025-08" db="UniProtKB">
        <authorList>
            <consortium name="RefSeq"/>
        </authorList>
    </citation>
    <scope>IDENTIFICATION</scope>
    <source>
        <tissue evidence="4">Gonads</tissue>
    </source>
</reference>
<dbReference type="PANTHER" id="PTHR28336">
    <property type="entry name" value="BA1-643"/>
    <property type="match status" value="1"/>
</dbReference>
<dbReference type="GeneID" id="106151043"/>
<organism evidence="3 4">
    <name type="scientific">Lingula anatina</name>
    <name type="common">Brachiopod</name>
    <name type="synonym">Lingula unguis</name>
    <dbReference type="NCBI Taxonomy" id="7574"/>
    <lineage>
        <taxon>Eukaryota</taxon>
        <taxon>Metazoa</taxon>
        <taxon>Spiralia</taxon>
        <taxon>Lophotrochozoa</taxon>
        <taxon>Brachiopoda</taxon>
        <taxon>Linguliformea</taxon>
        <taxon>Lingulata</taxon>
        <taxon>Lingulida</taxon>
        <taxon>Linguloidea</taxon>
        <taxon>Lingulidae</taxon>
        <taxon>Lingula</taxon>
    </lineage>
</organism>
<evidence type="ECO:0000256" key="1">
    <source>
        <dbReference type="SAM" id="MobiDB-lite"/>
    </source>
</evidence>
<dbReference type="InParanoid" id="A0A1S3H0Q3"/>
<evidence type="ECO:0000259" key="2">
    <source>
        <dbReference type="PROSITE" id="PS50017"/>
    </source>
</evidence>
<dbReference type="SMART" id="SM00005">
    <property type="entry name" value="DEATH"/>
    <property type="match status" value="2"/>
</dbReference>
<dbReference type="OrthoDB" id="6118651at2759"/>
<dbReference type="InterPro" id="IPR000488">
    <property type="entry name" value="Death_dom"/>
</dbReference>
<protein>
    <submittedName>
        <fullName evidence="4">Titin homolog</fullName>
    </submittedName>
</protein>
<dbReference type="InterPro" id="IPR011029">
    <property type="entry name" value="DEATH-like_dom_sf"/>
</dbReference>
<sequence length="1528" mass="173538">MSDAEKNSDESADAPADDTSREVKNEEEDEEKEKELDIELDENLNPITTLKELQSRLRSEHKNVEDGTLLEHYESNRVATLRDEIKNCSHELKKCNVYIMAAADSISATRDVMAEVVQTITSKLKQEFKPFEHGDHPMTKEEIYALEQATKAHDTFAEAAKDLQNLLVFTAEINEAACKAAAAAAAASTEAEAYGDTLENAQKTLEEEEEERLKKEEEERRIQEEEEAERKRQEEEEAERKRKEEEERKRLEEEEKKKKEADRKPGETDEEREQRRKDEEEKKKKEEEIKRKKEEEERKEREKRDPANWTPVICNIDSDGFERGIGCIVRSMGDEVTQDKLTSSKLDLLDPNTCMKLGENEELVGHVLTIAVAAEQEEQLEFEEPMCLAVPHCAPKNVNYRVVVLKVKNEDGIWSEVQTCRDVVFEDYKDIRFIEMSMKSFKSVTCAVVTRLKDDKEVINNRGGKVTSSVDSRIYLQFAKNAFRLSTPVRLQVQPMDQLTVNDMKSRHKGCEQLLSASSILYLSMTNNFNGAPTVSIPAPGGLSKKRARGRTAVSRDKGGPKLPARPSTTHGHQEKADEENEDVLHLLIQGKGNAWVRVPGVEFTPGRGDVVTFPLETQTSRKLERSMVGVKDEGGEILRLVAVQDLTSHYLISTSDHPMTKEEIHALEQATKAHDTFAEAAKDLQNLLVFTAEINEAACKAAAAAAAASTEAEAYGDTLESAQKTLEEEEEERLKKEEEERRIQEEEEAERKRQEEEEAERKRKEEEKRKRLEEEEKKKKEADRKPGETDEEREQRRKDEEEKKKKEEEIKRKKEEEERKEREKRDPANWTPVICNIDSDGFERGIGCIVRSMGDEVTQDKLASSKLDLLDPNTCMKLGENEELVGHVLTIAVAAEQEEQLEFEEPMCLAVPHCAPKNVNYRVVVLKVKNEDGIWSEVQTCRDVVFEDYKDIRFIEMSMKSFKSVTCAVVTRLKDDKEVINNRGGKVTSSVDSRIYLQFAKNAFRLSTPVRLQVQPMDQLTVNDMKSRHKGCEQLLSASSILYLSMTNNFSGAPTVSIPAPGGLSKKRARGRTAVSRDKGGPKLPARPSTTHGHQEKADEENEDVLHLLIQGKGNAWVRVPGVEFTPGRGDVVTFPLETQTSRILVLKTKSTAEAAHIAAIPNIVDTYLQERVVKFLFRQKEADPSMAVVDCVRADKCEKSSDYYKTEGYGYGPVPSKDIILHEGQEVKVTFRGNLQFEGDSHLKFVFNSNLDSARTQAVLVHKDFYAQKGFDSYMGHAQFWTDVTGDENHNEVMLCEMCVKIPKPPPQNPQPLNRVPLQMQAAGILTTETMQHVAKQIGEDWEALAAHLHLKKATIQQIKRENYDADSDKLAYGALQHWYKHANRGADKVKKLCEALENCSHSELAAELLEKEERYKLAQNRKVEEANLRKAYTSITHSNTVINEWKMLARELGVPESDISAIESDHGNSLKEQCYQSLLKWQEIKGHDATLRALIDVLRECQYKNVADQLQGRFNVQPLAEVEEE</sequence>
<feature type="compositionally biased region" description="Basic and acidic residues" evidence="1">
    <location>
        <begin position="211"/>
        <end position="305"/>
    </location>
</feature>
<feature type="compositionally biased region" description="Basic and acidic residues" evidence="1">
    <location>
        <begin position="733"/>
        <end position="827"/>
    </location>
</feature>
<evidence type="ECO:0000313" key="3">
    <source>
        <dbReference type="Proteomes" id="UP000085678"/>
    </source>
</evidence>
<feature type="region of interest" description="Disordered" evidence="1">
    <location>
        <begin position="204"/>
        <end position="305"/>
    </location>
</feature>
<dbReference type="RefSeq" id="XP_013379573.1">
    <property type="nucleotide sequence ID" value="XM_013524119.1"/>
</dbReference>
<dbReference type="GO" id="GO:0007165">
    <property type="term" value="P:signal transduction"/>
    <property type="evidence" value="ECO:0007669"/>
    <property type="project" value="InterPro"/>
</dbReference>
<dbReference type="Gene3D" id="2.60.220.30">
    <property type="match status" value="2"/>
</dbReference>
<dbReference type="CDD" id="cd01670">
    <property type="entry name" value="Death"/>
    <property type="match status" value="1"/>
</dbReference>
<feature type="region of interest" description="Disordered" evidence="1">
    <location>
        <begin position="535"/>
        <end position="580"/>
    </location>
</feature>
<dbReference type="KEGG" id="lak:106151043"/>
<dbReference type="Pfam" id="PF00531">
    <property type="entry name" value="Death"/>
    <property type="match status" value="2"/>
</dbReference>
<feature type="domain" description="Death" evidence="2">
    <location>
        <begin position="1447"/>
        <end position="1517"/>
    </location>
</feature>
<proteinExistence type="predicted"/>
<accession>A0A1S3H0Q3</accession>
<feature type="region of interest" description="Disordered" evidence="1">
    <location>
        <begin position="1"/>
        <end position="43"/>
    </location>
</feature>
<feature type="compositionally biased region" description="Acidic residues" evidence="1">
    <location>
        <begin position="25"/>
        <end position="42"/>
    </location>
</feature>
<evidence type="ECO:0000313" key="4">
    <source>
        <dbReference type="RefSeq" id="XP_013379573.1"/>
    </source>
</evidence>
<dbReference type="PANTHER" id="PTHR28336:SF4">
    <property type="entry name" value="DEATH DOMAIN-CONTAINING PROTEIN 1"/>
    <property type="match status" value="1"/>
</dbReference>
<feature type="region of interest" description="Disordered" evidence="1">
    <location>
        <begin position="724"/>
        <end position="827"/>
    </location>
</feature>
<feature type="domain" description="Death" evidence="2">
    <location>
        <begin position="1329"/>
        <end position="1415"/>
    </location>
</feature>